<feature type="chain" id="PRO_5006457984" description="Secreted protein" evidence="1">
    <location>
        <begin position="21"/>
        <end position="98"/>
    </location>
</feature>
<dbReference type="Proteomes" id="UP000007798">
    <property type="component" value="Unassembled WGS sequence"/>
</dbReference>
<dbReference type="KEGG" id="dwi:6638641"/>
<accession>B4MN69</accession>
<dbReference type="HOGENOM" id="CLU_185521_0_0_1"/>
<feature type="signal peptide" evidence="1">
    <location>
        <begin position="1"/>
        <end position="20"/>
    </location>
</feature>
<gene>
    <name evidence="2" type="primary">Dwil\GK19251</name>
    <name evidence="2" type="ORF">Dwil_GK19251</name>
</gene>
<dbReference type="EMBL" id="CH963847">
    <property type="protein sequence ID" value="EDW73625.2"/>
    <property type="molecule type" value="Genomic_DNA"/>
</dbReference>
<evidence type="ECO:0000313" key="3">
    <source>
        <dbReference type="Proteomes" id="UP000007798"/>
    </source>
</evidence>
<name>B4MN69_DROWI</name>
<sequence>MSIFFLYVCTLMYVSLYARAATVVYHQPVVVHHHPLDLSTEVEEHTSHEPHDEHPGYTIVAPLTKIAHVTYDSVPISHTPFEHVPLFQRIGHVKTIRF</sequence>
<proteinExistence type="predicted"/>
<dbReference type="OrthoDB" id="8034293at2759"/>
<evidence type="ECO:0008006" key="4">
    <source>
        <dbReference type="Google" id="ProtNLM"/>
    </source>
</evidence>
<evidence type="ECO:0000256" key="1">
    <source>
        <dbReference type="SAM" id="SignalP"/>
    </source>
</evidence>
<dbReference type="AlphaFoldDB" id="B4MN69"/>
<evidence type="ECO:0000313" key="2">
    <source>
        <dbReference type="EMBL" id="EDW73625.2"/>
    </source>
</evidence>
<reference evidence="2 3" key="1">
    <citation type="journal article" date="2007" name="Nature">
        <title>Evolution of genes and genomes on the Drosophila phylogeny.</title>
        <authorList>
            <consortium name="Drosophila 12 Genomes Consortium"/>
            <person name="Clark A.G."/>
            <person name="Eisen M.B."/>
            <person name="Smith D.R."/>
            <person name="Bergman C.M."/>
            <person name="Oliver B."/>
            <person name="Markow T.A."/>
            <person name="Kaufman T.C."/>
            <person name="Kellis M."/>
            <person name="Gelbart W."/>
            <person name="Iyer V.N."/>
            <person name="Pollard D.A."/>
            <person name="Sackton T.B."/>
            <person name="Larracuente A.M."/>
            <person name="Singh N.D."/>
            <person name="Abad J.P."/>
            <person name="Abt D.N."/>
            <person name="Adryan B."/>
            <person name="Aguade M."/>
            <person name="Akashi H."/>
            <person name="Anderson W.W."/>
            <person name="Aquadro C.F."/>
            <person name="Ardell D.H."/>
            <person name="Arguello R."/>
            <person name="Artieri C.G."/>
            <person name="Barbash D.A."/>
            <person name="Barker D."/>
            <person name="Barsanti P."/>
            <person name="Batterham P."/>
            <person name="Batzoglou S."/>
            <person name="Begun D."/>
            <person name="Bhutkar A."/>
            <person name="Blanco E."/>
            <person name="Bosak S.A."/>
            <person name="Bradley R.K."/>
            <person name="Brand A.D."/>
            <person name="Brent M.R."/>
            <person name="Brooks A.N."/>
            <person name="Brown R.H."/>
            <person name="Butlin R.K."/>
            <person name="Caggese C."/>
            <person name="Calvi B.R."/>
            <person name="Bernardo de Carvalho A."/>
            <person name="Caspi A."/>
            <person name="Castrezana S."/>
            <person name="Celniker S.E."/>
            <person name="Chang J.L."/>
            <person name="Chapple C."/>
            <person name="Chatterji S."/>
            <person name="Chinwalla A."/>
            <person name="Civetta A."/>
            <person name="Clifton S.W."/>
            <person name="Comeron J.M."/>
            <person name="Costello J.C."/>
            <person name="Coyne J.A."/>
            <person name="Daub J."/>
            <person name="David R.G."/>
            <person name="Delcher A.L."/>
            <person name="Delehaunty K."/>
            <person name="Do C.B."/>
            <person name="Ebling H."/>
            <person name="Edwards K."/>
            <person name="Eickbush T."/>
            <person name="Evans J.D."/>
            <person name="Filipski A."/>
            <person name="Findeiss S."/>
            <person name="Freyhult E."/>
            <person name="Fulton L."/>
            <person name="Fulton R."/>
            <person name="Garcia A.C."/>
            <person name="Gardiner A."/>
            <person name="Garfield D.A."/>
            <person name="Garvin B.E."/>
            <person name="Gibson G."/>
            <person name="Gilbert D."/>
            <person name="Gnerre S."/>
            <person name="Godfrey J."/>
            <person name="Good R."/>
            <person name="Gotea V."/>
            <person name="Gravely B."/>
            <person name="Greenberg A.J."/>
            <person name="Griffiths-Jones S."/>
            <person name="Gross S."/>
            <person name="Guigo R."/>
            <person name="Gustafson E.A."/>
            <person name="Haerty W."/>
            <person name="Hahn M.W."/>
            <person name="Halligan D.L."/>
            <person name="Halpern A.L."/>
            <person name="Halter G.M."/>
            <person name="Han M.V."/>
            <person name="Heger A."/>
            <person name="Hillier L."/>
            <person name="Hinrichs A.S."/>
            <person name="Holmes I."/>
            <person name="Hoskins R.A."/>
            <person name="Hubisz M.J."/>
            <person name="Hultmark D."/>
            <person name="Huntley M.A."/>
            <person name="Jaffe D.B."/>
            <person name="Jagadeeshan S."/>
            <person name="Jeck W.R."/>
            <person name="Johnson J."/>
            <person name="Jones C.D."/>
            <person name="Jordan W.C."/>
            <person name="Karpen G.H."/>
            <person name="Kataoka E."/>
            <person name="Keightley P.D."/>
            <person name="Kheradpour P."/>
            <person name="Kirkness E.F."/>
            <person name="Koerich L.B."/>
            <person name="Kristiansen K."/>
            <person name="Kudrna D."/>
            <person name="Kulathinal R.J."/>
            <person name="Kumar S."/>
            <person name="Kwok R."/>
            <person name="Lander E."/>
            <person name="Langley C.H."/>
            <person name="Lapoint R."/>
            <person name="Lazzaro B.P."/>
            <person name="Lee S.J."/>
            <person name="Levesque L."/>
            <person name="Li R."/>
            <person name="Lin C.F."/>
            <person name="Lin M.F."/>
            <person name="Lindblad-Toh K."/>
            <person name="Llopart A."/>
            <person name="Long M."/>
            <person name="Low L."/>
            <person name="Lozovsky E."/>
            <person name="Lu J."/>
            <person name="Luo M."/>
            <person name="Machado C.A."/>
            <person name="Makalowski W."/>
            <person name="Marzo M."/>
            <person name="Matsuda M."/>
            <person name="Matzkin L."/>
            <person name="McAllister B."/>
            <person name="McBride C.S."/>
            <person name="McKernan B."/>
            <person name="McKernan K."/>
            <person name="Mendez-Lago M."/>
            <person name="Minx P."/>
            <person name="Mollenhauer M.U."/>
            <person name="Montooth K."/>
            <person name="Mount S.M."/>
            <person name="Mu X."/>
            <person name="Myers E."/>
            <person name="Negre B."/>
            <person name="Newfeld S."/>
            <person name="Nielsen R."/>
            <person name="Noor M.A."/>
            <person name="O'Grady P."/>
            <person name="Pachter L."/>
            <person name="Papaceit M."/>
            <person name="Parisi M.J."/>
            <person name="Parisi M."/>
            <person name="Parts L."/>
            <person name="Pedersen J.S."/>
            <person name="Pesole G."/>
            <person name="Phillippy A.M."/>
            <person name="Ponting C.P."/>
            <person name="Pop M."/>
            <person name="Porcelli D."/>
            <person name="Powell J.R."/>
            <person name="Prohaska S."/>
            <person name="Pruitt K."/>
            <person name="Puig M."/>
            <person name="Quesneville H."/>
            <person name="Ram K.R."/>
            <person name="Rand D."/>
            <person name="Rasmussen M.D."/>
            <person name="Reed L.K."/>
            <person name="Reenan R."/>
            <person name="Reily A."/>
            <person name="Remington K.A."/>
            <person name="Rieger T.T."/>
            <person name="Ritchie M.G."/>
            <person name="Robin C."/>
            <person name="Rogers Y.H."/>
            <person name="Rohde C."/>
            <person name="Rozas J."/>
            <person name="Rubenfield M.J."/>
            <person name="Ruiz A."/>
            <person name="Russo S."/>
            <person name="Salzberg S.L."/>
            <person name="Sanchez-Gracia A."/>
            <person name="Saranga D.J."/>
            <person name="Sato H."/>
            <person name="Schaeffer S.W."/>
            <person name="Schatz M.C."/>
            <person name="Schlenke T."/>
            <person name="Schwartz R."/>
            <person name="Segarra C."/>
            <person name="Singh R.S."/>
            <person name="Sirot L."/>
            <person name="Sirota M."/>
            <person name="Sisneros N.B."/>
            <person name="Smith C.D."/>
            <person name="Smith T.F."/>
            <person name="Spieth J."/>
            <person name="Stage D.E."/>
            <person name="Stark A."/>
            <person name="Stephan W."/>
            <person name="Strausberg R.L."/>
            <person name="Strempel S."/>
            <person name="Sturgill D."/>
            <person name="Sutton G."/>
            <person name="Sutton G.G."/>
            <person name="Tao W."/>
            <person name="Teichmann S."/>
            <person name="Tobari Y.N."/>
            <person name="Tomimura Y."/>
            <person name="Tsolas J.M."/>
            <person name="Valente V.L."/>
            <person name="Venter E."/>
            <person name="Venter J.C."/>
            <person name="Vicario S."/>
            <person name="Vieira F.G."/>
            <person name="Vilella A.J."/>
            <person name="Villasante A."/>
            <person name="Walenz B."/>
            <person name="Wang J."/>
            <person name="Wasserman M."/>
            <person name="Watts T."/>
            <person name="Wilson D."/>
            <person name="Wilson R.K."/>
            <person name="Wing R.A."/>
            <person name="Wolfner M.F."/>
            <person name="Wong A."/>
            <person name="Wong G.K."/>
            <person name="Wu C.I."/>
            <person name="Wu G."/>
            <person name="Yamamoto D."/>
            <person name="Yang H.P."/>
            <person name="Yang S.P."/>
            <person name="Yorke J.A."/>
            <person name="Yoshida K."/>
            <person name="Zdobnov E."/>
            <person name="Zhang P."/>
            <person name="Zhang Y."/>
            <person name="Zimin A.V."/>
            <person name="Baldwin J."/>
            <person name="Abdouelleil A."/>
            <person name="Abdulkadir J."/>
            <person name="Abebe A."/>
            <person name="Abera B."/>
            <person name="Abreu J."/>
            <person name="Acer S.C."/>
            <person name="Aftuck L."/>
            <person name="Alexander A."/>
            <person name="An P."/>
            <person name="Anderson E."/>
            <person name="Anderson S."/>
            <person name="Arachi H."/>
            <person name="Azer M."/>
            <person name="Bachantsang P."/>
            <person name="Barry A."/>
            <person name="Bayul T."/>
            <person name="Berlin A."/>
            <person name="Bessette D."/>
            <person name="Bloom T."/>
            <person name="Blye J."/>
            <person name="Boguslavskiy L."/>
            <person name="Bonnet C."/>
            <person name="Boukhgalter B."/>
            <person name="Bourzgui I."/>
            <person name="Brown A."/>
            <person name="Cahill P."/>
            <person name="Channer S."/>
            <person name="Cheshatsang Y."/>
            <person name="Chuda L."/>
            <person name="Citroen M."/>
            <person name="Collymore A."/>
            <person name="Cooke P."/>
            <person name="Costello M."/>
            <person name="D'Aco K."/>
            <person name="Daza R."/>
            <person name="De Haan G."/>
            <person name="DeGray S."/>
            <person name="DeMaso C."/>
            <person name="Dhargay N."/>
            <person name="Dooley K."/>
            <person name="Dooley E."/>
            <person name="Doricent M."/>
            <person name="Dorje P."/>
            <person name="Dorjee K."/>
            <person name="Dupes A."/>
            <person name="Elong R."/>
            <person name="Falk J."/>
            <person name="Farina A."/>
            <person name="Faro S."/>
            <person name="Ferguson D."/>
            <person name="Fisher S."/>
            <person name="Foley C.D."/>
            <person name="Franke A."/>
            <person name="Friedrich D."/>
            <person name="Gadbois L."/>
            <person name="Gearin G."/>
            <person name="Gearin C.R."/>
            <person name="Giannoukos G."/>
            <person name="Goode T."/>
            <person name="Graham J."/>
            <person name="Grandbois E."/>
            <person name="Grewal S."/>
            <person name="Gyaltsen K."/>
            <person name="Hafez N."/>
            <person name="Hagos B."/>
            <person name="Hall J."/>
            <person name="Henson C."/>
            <person name="Hollinger A."/>
            <person name="Honan T."/>
            <person name="Huard M.D."/>
            <person name="Hughes L."/>
            <person name="Hurhula B."/>
            <person name="Husby M.E."/>
            <person name="Kamat A."/>
            <person name="Kanga B."/>
            <person name="Kashin S."/>
            <person name="Khazanovich D."/>
            <person name="Kisner P."/>
            <person name="Lance K."/>
            <person name="Lara M."/>
            <person name="Lee W."/>
            <person name="Lennon N."/>
            <person name="Letendre F."/>
            <person name="LeVine R."/>
            <person name="Lipovsky A."/>
            <person name="Liu X."/>
            <person name="Liu J."/>
            <person name="Liu S."/>
            <person name="Lokyitsang T."/>
            <person name="Lokyitsang Y."/>
            <person name="Lubonja R."/>
            <person name="Lui A."/>
            <person name="MacDonald P."/>
            <person name="Magnisalis V."/>
            <person name="Maru K."/>
            <person name="Matthews C."/>
            <person name="McCusker W."/>
            <person name="McDonough S."/>
            <person name="Mehta T."/>
            <person name="Meldrim J."/>
            <person name="Meneus L."/>
            <person name="Mihai O."/>
            <person name="Mihalev A."/>
            <person name="Mihova T."/>
            <person name="Mittelman R."/>
            <person name="Mlenga V."/>
            <person name="Montmayeur A."/>
            <person name="Mulrain L."/>
            <person name="Navidi A."/>
            <person name="Naylor J."/>
            <person name="Negash T."/>
            <person name="Nguyen T."/>
            <person name="Nguyen N."/>
            <person name="Nicol R."/>
            <person name="Norbu C."/>
            <person name="Norbu N."/>
            <person name="Novod N."/>
            <person name="O'Neill B."/>
            <person name="Osman S."/>
            <person name="Markiewicz E."/>
            <person name="Oyono O.L."/>
            <person name="Patti C."/>
            <person name="Phunkhang P."/>
            <person name="Pierre F."/>
            <person name="Priest M."/>
            <person name="Raghuraman S."/>
            <person name="Rege F."/>
            <person name="Reyes R."/>
            <person name="Rise C."/>
            <person name="Rogov P."/>
            <person name="Ross K."/>
            <person name="Ryan E."/>
            <person name="Settipalli S."/>
            <person name="Shea T."/>
            <person name="Sherpa N."/>
            <person name="Shi L."/>
            <person name="Shih D."/>
            <person name="Sparrow T."/>
            <person name="Spaulding J."/>
            <person name="Stalker J."/>
            <person name="Stange-Thomann N."/>
            <person name="Stavropoulos S."/>
            <person name="Stone C."/>
            <person name="Strader C."/>
            <person name="Tesfaye S."/>
            <person name="Thomson T."/>
            <person name="Thoulutsang Y."/>
            <person name="Thoulutsang D."/>
            <person name="Topham K."/>
            <person name="Topping I."/>
            <person name="Tsamla T."/>
            <person name="Vassiliev H."/>
            <person name="Vo A."/>
            <person name="Wangchuk T."/>
            <person name="Wangdi T."/>
            <person name="Weiand M."/>
            <person name="Wilkinson J."/>
            <person name="Wilson A."/>
            <person name="Yadav S."/>
            <person name="Young G."/>
            <person name="Yu Q."/>
            <person name="Zembek L."/>
            <person name="Zhong D."/>
            <person name="Zimmer A."/>
            <person name="Zwirko Z."/>
            <person name="Jaffe D.B."/>
            <person name="Alvarez P."/>
            <person name="Brockman W."/>
            <person name="Butler J."/>
            <person name="Chin C."/>
            <person name="Gnerre S."/>
            <person name="Grabherr M."/>
            <person name="Kleber M."/>
            <person name="Mauceli E."/>
            <person name="MacCallum I."/>
        </authorList>
    </citation>
    <scope>NUCLEOTIDE SEQUENCE [LARGE SCALE GENOMIC DNA]</scope>
    <source>
        <strain evidence="3">Tucson 14030-0811.24</strain>
    </source>
</reference>
<dbReference type="InParanoid" id="B4MN69"/>
<keyword evidence="1" id="KW-0732">Signal</keyword>
<keyword evidence="3" id="KW-1185">Reference proteome</keyword>
<protein>
    <recommendedName>
        <fullName evidence="4">Secreted protein</fullName>
    </recommendedName>
</protein>
<organism evidence="2 3">
    <name type="scientific">Drosophila willistoni</name>
    <name type="common">Fruit fly</name>
    <dbReference type="NCBI Taxonomy" id="7260"/>
    <lineage>
        <taxon>Eukaryota</taxon>
        <taxon>Metazoa</taxon>
        <taxon>Ecdysozoa</taxon>
        <taxon>Arthropoda</taxon>
        <taxon>Hexapoda</taxon>
        <taxon>Insecta</taxon>
        <taxon>Pterygota</taxon>
        <taxon>Neoptera</taxon>
        <taxon>Endopterygota</taxon>
        <taxon>Diptera</taxon>
        <taxon>Brachycera</taxon>
        <taxon>Muscomorpha</taxon>
        <taxon>Ephydroidea</taxon>
        <taxon>Drosophilidae</taxon>
        <taxon>Drosophila</taxon>
        <taxon>Sophophora</taxon>
    </lineage>
</organism>